<sequence length="80" mass="8639">MGLEGLLGRGVRQDPPPPPPAVSPPRAPPTGDPIQLSPAHLRDREHLRDTPARSPAPPPPAPEDRKRRVVTEIRSRSPAV</sequence>
<feature type="region of interest" description="Disordered" evidence="1">
    <location>
        <begin position="1"/>
        <end position="80"/>
    </location>
</feature>
<proteinExistence type="predicted"/>
<dbReference type="Proteomes" id="UP001152622">
    <property type="component" value="Chromosome 3"/>
</dbReference>
<dbReference type="EMBL" id="JAINUF010000003">
    <property type="protein sequence ID" value="KAJ8368986.1"/>
    <property type="molecule type" value="Genomic_DNA"/>
</dbReference>
<organism evidence="2 3">
    <name type="scientific">Synaphobranchus kaupii</name>
    <name type="common">Kaup's arrowtooth eel</name>
    <dbReference type="NCBI Taxonomy" id="118154"/>
    <lineage>
        <taxon>Eukaryota</taxon>
        <taxon>Metazoa</taxon>
        <taxon>Chordata</taxon>
        <taxon>Craniata</taxon>
        <taxon>Vertebrata</taxon>
        <taxon>Euteleostomi</taxon>
        <taxon>Actinopterygii</taxon>
        <taxon>Neopterygii</taxon>
        <taxon>Teleostei</taxon>
        <taxon>Anguilliformes</taxon>
        <taxon>Synaphobranchidae</taxon>
        <taxon>Synaphobranchus</taxon>
    </lineage>
</organism>
<feature type="compositionally biased region" description="Basic and acidic residues" evidence="1">
    <location>
        <begin position="62"/>
        <end position="80"/>
    </location>
</feature>
<name>A0A9Q1J6D2_SYNKA</name>
<gene>
    <name evidence="2" type="ORF">SKAU_G00090140</name>
</gene>
<evidence type="ECO:0000313" key="3">
    <source>
        <dbReference type="Proteomes" id="UP001152622"/>
    </source>
</evidence>
<feature type="compositionally biased region" description="Basic and acidic residues" evidence="1">
    <location>
        <begin position="40"/>
        <end position="51"/>
    </location>
</feature>
<accession>A0A9Q1J6D2</accession>
<keyword evidence="3" id="KW-1185">Reference proteome</keyword>
<dbReference type="AlphaFoldDB" id="A0A9Q1J6D2"/>
<evidence type="ECO:0000256" key="1">
    <source>
        <dbReference type="SAM" id="MobiDB-lite"/>
    </source>
</evidence>
<evidence type="ECO:0000313" key="2">
    <source>
        <dbReference type="EMBL" id="KAJ8368986.1"/>
    </source>
</evidence>
<protein>
    <submittedName>
        <fullName evidence="2">Uncharacterized protein</fullName>
    </submittedName>
</protein>
<reference evidence="2" key="1">
    <citation type="journal article" date="2023" name="Science">
        <title>Genome structures resolve the early diversification of teleost fishes.</title>
        <authorList>
            <person name="Parey E."/>
            <person name="Louis A."/>
            <person name="Montfort J."/>
            <person name="Bouchez O."/>
            <person name="Roques C."/>
            <person name="Iampietro C."/>
            <person name="Lluch J."/>
            <person name="Castinel A."/>
            <person name="Donnadieu C."/>
            <person name="Desvignes T."/>
            <person name="Floi Bucao C."/>
            <person name="Jouanno E."/>
            <person name="Wen M."/>
            <person name="Mejri S."/>
            <person name="Dirks R."/>
            <person name="Jansen H."/>
            <person name="Henkel C."/>
            <person name="Chen W.J."/>
            <person name="Zahm M."/>
            <person name="Cabau C."/>
            <person name="Klopp C."/>
            <person name="Thompson A.W."/>
            <person name="Robinson-Rechavi M."/>
            <person name="Braasch I."/>
            <person name="Lecointre G."/>
            <person name="Bobe J."/>
            <person name="Postlethwait J.H."/>
            <person name="Berthelot C."/>
            <person name="Roest Crollius H."/>
            <person name="Guiguen Y."/>
        </authorList>
    </citation>
    <scope>NUCLEOTIDE SEQUENCE</scope>
    <source>
        <strain evidence="2">WJC10195</strain>
    </source>
</reference>
<feature type="compositionally biased region" description="Pro residues" evidence="1">
    <location>
        <begin position="14"/>
        <end position="31"/>
    </location>
</feature>
<comment type="caution">
    <text evidence="2">The sequence shown here is derived from an EMBL/GenBank/DDBJ whole genome shotgun (WGS) entry which is preliminary data.</text>
</comment>